<dbReference type="PANTHER" id="PTHR11706:SF3">
    <property type="entry name" value="METAL ION TRANSPORT PROTEIN"/>
    <property type="match status" value="1"/>
</dbReference>
<dbReference type="AlphaFoldDB" id="Q3A885"/>
<dbReference type="InterPro" id="IPR001046">
    <property type="entry name" value="NRAMP_fam"/>
</dbReference>
<dbReference type="GO" id="GO:0005886">
    <property type="term" value="C:plasma membrane"/>
    <property type="evidence" value="ECO:0007669"/>
    <property type="project" value="TreeGrafter"/>
</dbReference>
<dbReference type="eggNOG" id="COG1914">
    <property type="taxonomic scope" value="Bacteria"/>
</dbReference>
<dbReference type="STRING" id="338963.Pcar_0146"/>
<reference evidence="7" key="1">
    <citation type="submission" date="2005-10" db="EMBL/GenBank/DDBJ databases">
        <title>Complete sequence of Pelobacter carbinolicus DSM 2380.</title>
        <authorList>
            <person name="Copeland A."/>
            <person name="Lucas S."/>
            <person name="Lapidus A."/>
            <person name="Barry K."/>
            <person name="Detter J.C."/>
            <person name="Glavina T."/>
            <person name="Hammon N."/>
            <person name="Israni S."/>
            <person name="Pitluck S."/>
            <person name="Chertkov O."/>
            <person name="Schmutz J."/>
            <person name="Larimer F."/>
            <person name="Land M."/>
            <person name="Kyrpides N."/>
            <person name="Ivanova N."/>
            <person name="Richardson P."/>
        </authorList>
    </citation>
    <scope>NUCLEOTIDE SEQUENCE [LARGE SCALE GENOMIC DNA]</scope>
    <source>
        <strain evidence="7">DSM 2380 / NBRC 103641 / GraBd1</strain>
    </source>
</reference>
<keyword evidence="3 5" id="KW-1133">Transmembrane helix</keyword>
<sequence>MRMLKGGEMANEQYQAVSVVDGVNGEESKTRSDTTSSARSNLWKALGPGILLSCAAIGGSHLVWSTRAGADFGWRLLGLILLANLLKFPFFLYGQRYTSATGESLLAGYRRHGVVFVWIFLLINILTGTINIAGVAMLSGALFTGYGWVGASVPHITIGLIALCALLLLLGHYKLLDSMAKVIIIVLALGTMVAVAFAVPGSRILTADIVAPDPWTWTSFAFLISLLGWMPAPVDLSAWSSLWIFSREKQTGHFATVKETSIDFYIGYVSAVFLAVMFVALGALVMFGSGESFSSSGIAFSKQLVNLYAATIGDWSRPLILTAAFFTMFSTTLTTLDGYPRSLAACCTLIGDLSAHRFRQIHNAWILLSAVAASLVVLFFVKNLIQFLTFAAVVSFVTMPVLAAINYKVMTGPNVPEEYRPGLILKFLSWSGMLFFVMMTAGYVYVTFFRGA</sequence>
<feature type="transmembrane region" description="Helical" evidence="5">
    <location>
        <begin position="265"/>
        <end position="287"/>
    </location>
</feature>
<feature type="transmembrane region" description="Helical" evidence="5">
    <location>
        <begin position="427"/>
        <end position="446"/>
    </location>
</feature>
<dbReference type="EMBL" id="CP000142">
    <property type="protein sequence ID" value="ABA87407.1"/>
    <property type="molecule type" value="Genomic_DNA"/>
</dbReference>
<evidence type="ECO:0000256" key="5">
    <source>
        <dbReference type="SAM" id="Phobius"/>
    </source>
</evidence>
<evidence type="ECO:0000313" key="6">
    <source>
        <dbReference type="EMBL" id="ABA87407.1"/>
    </source>
</evidence>
<dbReference type="GO" id="GO:0005384">
    <property type="term" value="F:manganese ion transmembrane transporter activity"/>
    <property type="evidence" value="ECO:0007669"/>
    <property type="project" value="TreeGrafter"/>
</dbReference>
<evidence type="ECO:0000256" key="3">
    <source>
        <dbReference type="ARBA" id="ARBA00022989"/>
    </source>
</evidence>
<protein>
    <submittedName>
        <fullName evidence="6">NRAMP superfamily transporter</fullName>
    </submittedName>
</protein>
<gene>
    <name evidence="6" type="ordered locus">Pcar_0146</name>
</gene>
<feature type="transmembrane region" description="Helical" evidence="5">
    <location>
        <begin position="115"/>
        <end position="142"/>
    </location>
</feature>
<reference evidence="6 7" key="2">
    <citation type="journal article" date="2012" name="BMC Genomics">
        <title>The genome of Pelobacter carbinolicus reveals surprising metabolic capabilities and physiological features.</title>
        <authorList>
            <person name="Aklujkar M."/>
            <person name="Haveman S.A."/>
            <person name="Didonato R.Jr."/>
            <person name="Chertkov O."/>
            <person name="Han C.S."/>
            <person name="Land M.L."/>
            <person name="Brown P."/>
            <person name="Lovley D.R."/>
        </authorList>
    </citation>
    <scope>NUCLEOTIDE SEQUENCE [LARGE SCALE GENOMIC DNA]</scope>
    <source>
        <strain evidence="7">DSM 2380 / NBRC 103641 / GraBd1</strain>
    </source>
</reference>
<feature type="transmembrane region" description="Helical" evidence="5">
    <location>
        <begin position="182"/>
        <end position="200"/>
    </location>
</feature>
<feature type="transmembrane region" description="Helical" evidence="5">
    <location>
        <begin position="148"/>
        <end position="170"/>
    </location>
</feature>
<keyword evidence="2 5" id="KW-0812">Transmembrane</keyword>
<dbReference type="PANTHER" id="PTHR11706">
    <property type="entry name" value="SOLUTE CARRIER PROTEIN FAMILY 11 MEMBER"/>
    <property type="match status" value="1"/>
</dbReference>
<feature type="transmembrane region" description="Helical" evidence="5">
    <location>
        <begin position="45"/>
        <end position="64"/>
    </location>
</feature>
<evidence type="ECO:0000313" key="7">
    <source>
        <dbReference type="Proteomes" id="UP000002534"/>
    </source>
</evidence>
<dbReference type="Proteomes" id="UP000002534">
    <property type="component" value="Chromosome"/>
</dbReference>
<accession>Q3A885</accession>
<evidence type="ECO:0000256" key="2">
    <source>
        <dbReference type="ARBA" id="ARBA00022692"/>
    </source>
</evidence>
<keyword evidence="4 5" id="KW-0472">Membrane</keyword>
<dbReference type="KEGG" id="pca:Pcar_0146"/>
<organism evidence="6 7">
    <name type="scientific">Syntrophotalea carbinolica (strain DSM 2380 / NBRC 103641 / GraBd1)</name>
    <name type="common">Pelobacter carbinolicus</name>
    <dbReference type="NCBI Taxonomy" id="338963"/>
    <lineage>
        <taxon>Bacteria</taxon>
        <taxon>Pseudomonadati</taxon>
        <taxon>Thermodesulfobacteriota</taxon>
        <taxon>Desulfuromonadia</taxon>
        <taxon>Desulfuromonadales</taxon>
        <taxon>Syntrophotaleaceae</taxon>
        <taxon>Syntrophotalea</taxon>
    </lineage>
</organism>
<feature type="transmembrane region" description="Helical" evidence="5">
    <location>
        <begin position="388"/>
        <end position="407"/>
    </location>
</feature>
<dbReference type="Pfam" id="PF01566">
    <property type="entry name" value="Nramp"/>
    <property type="match status" value="1"/>
</dbReference>
<evidence type="ECO:0000256" key="4">
    <source>
        <dbReference type="ARBA" id="ARBA00023136"/>
    </source>
</evidence>
<feature type="transmembrane region" description="Helical" evidence="5">
    <location>
        <begin position="220"/>
        <end position="245"/>
    </location>
</feature>
<proteinExistence type="predicted"/>
<feature type="transmembrane region" description="Helical" evidence="5">
    <location>
        <begin position="76"/>
        <end position="94"/>
    </location>
</feature>
<dbReference type="GO" id="GO:0015086">
    <property type="term" value="F:cadmium ion transmembrane transporter activity"/>
    <property type="evidence" value="ECO:0007669"/>
    <property type="project" value="TreeGrafter"/>
</dbReference>
<feature type="transmembrane region" description="Helical" evidence="5">
    <location>
        <begin position="364"/>
        <end position="381"/>
    </location>
</feature>
<comment type="subcellular location">
    <subcellularLocation>
        <location evidence="1">Membrane</location>
        <topology evidence="1">Multi-pass membrane protein</topology>
    </subcellularLocation>
</comment>
<name>Q3A885_SYNC1</name>
<evidence type="ECO:0000256" key="1">
    <source>
        <dbReference type="ARBA" id="ARBA00004141"/>
    </source>
</evidence>
<dbReference type="GO" id="GO:0034755">
    <property type="term" value="P:iron ion transmembrane transport"/>
    <property type="evidence" value="ECO:0007669"/>
    <property type="project" value="TreeGrafter"/>
</dbReference>
<dbReference type="HOGENOM" id="CLU_640842_0_0_7"/>
<keyword evidence="7" id="KW-1185">Reference proteome</keyword>